<comment type="subcellular location">
    <subcellularLocation>
        <location evidence="1">Cytoplasmic vesicle</location>
        <location evidence="1">Secretory vesicle</location>
    </subcellularLocation>
    <subcellularLocation>
        <location evidence="7">Secreted</location>
    </subcellularLocation>
</comment>
<evidence type="ECO:0000259" key="8">
    <source>
        <dbReference type="SMART" id="SM00078"/>
    </source>
</evidence>
<reference evidence="9" key="1">
    <citation type="journal article" date="2023" name="G3 (Bethesda)">
        <title>A reference genome for the long-term kleptoplast-retaining sea slug Elysia crispata morphotype clarki.</title>
        <authorList>
            <person name="Eastman K.E."/>
            <person name="Pendleton A.L."/>
            <person name="Shaikh M.A."/>
            <person name="Suttiyut T."/>
            <person name="Ogas R."/>
            <person name="Tomko P."/>
            <person name="Gavelis G."/>
            <person name="Widhalm J.R."/>
            <person name="Wisecaver J.H."/>
        </authorList>
    </citation>
    <scope>NUCLEOTIDE SEQUENCE</scope>
    <source>
        <strain evidence="9">ECLA1</strain>
    </source>
</reference>
<comment type="caution">
    <text evidence="9">The sequence shown here is derived from an EMBL/GenBank/DDBJ whole genome shotgun (WGS) entry which is preliminary data.</text>
</comment>
<dbReference type="SMART" id="SM00078">
    <property type="entry name" value="IlGF"/>
    <property type="match status" value="1"/>
</dbReference>
<dbReference type="Pfam" id="PF00049">
    <property type="entry name" value="Insulin"/>
    <property type="match status" value="1"/>
</dbReference>
<evidence type="ECO:0000313" key="9">
    <source>
        <dbReference type="EMBL" id="KAK3734895.1"/>
    </source>
</evidence>
<dbReference type="InterPro" id="IPR036438">
    <property type="entry name" value="Insulin-like_sf"/>
</dbReference>
<dbReference type="PANTHER" id="PTHR13647:SF4">
    <property type="entry name" value="INSULIN-LIKE PEPTIDE 1-RELATED"/>
    <property type="match status" value="1"/>
</dbReference>
<keyword evidence="3" id="KW-0165">Cleavage on pair of basic residues</keyword>
<name>A0AAE0Y6P5_9GAST</name>
<evidence type="ECO:0000256" key="1">
    <source>
        <dbReference type="ARBA" id="ARBA00004398"/>
    </source>
</evidence>
<dbReference type="CDD" id="cd04366">
    <property type="entry name" value="IlGF_insulin_bombyxin_like"/>
    <property type="match status" value="1"/>
</dbReference>
<organism evidence="9 10">
    <name type="scientific">Elysia crispata</name>
    <name type="common">lettuce slug</name>
    <dbReference type="NCBI Taxonomy" id="231223"/>
    <lineage>
        <taxon>Eukaryota</taxon>
        <taxon>Metazoa</taxon>
        <taxon>Spiralia</taxon>
        <taxon>Lophotrochozoa</taxon>
        <taxon>Mollusca</taxon>
        <taxon>Gastropoda</taxon>
        <taxon>Heterobranchia</taxon>
        <taxon>Euthyneura</taxon>
        <taxon>Panpulmonata</taxon>
        <taxon>Sacoglossa</taxon>
        <taxon>Placobranchoidea</taxon>
        <taxon>Plakobranchidae</taxon>
        <taxon>Elysia</taxon>
    </lineage>
</organism>
<dbReference type="AlphaFoldDB" id="A0AAE0Y6P5"/>
<dbReference type="PROSITE" id="PS00262">
    <property type="entry name" value="INSULIN"/>
    <property type="match status" value="1"/>
</dbReference>
<keyword evidence="10" id="KW-1185">Reference proteome</keyword>
<dbReference type="InterPro" id="IPR016179">
    <property type="entry name" value="Insulin-like"/>
</dbReference>
<evidence type="ECO:0000256" key="4">
    <source>
        <dbReference type="ARBA" id="ARBA00022729"/>
    </source>
</evidence>
<keyword evidence="7" id="KW-0964">Secreted</keyword>
<gene>
    <name evidence="9" type="ORF">RRG08_038920</name>
</gene>
<dbReference type="EMBL" id="JAWDGP010006834">
    <property type="protein sequence ID" value="KAK3734895.1"/>
    <property type="molecule type" value="Genomic_DNA"/>
</dbReference>
<dbReference type="Gene3D" id="1.10.100.10">
    <property type="entry name" value="Insulin-like"/>
    <property type="match status" value="2"/>
</dbReference>
<comment type="similarity">
    <text evidence="2 7">Belongs to the insulin family.</text>
</comment>
<evidence type="ECO:0000256" key="5">
    <source>
        <dbReference type="ARBA" id="ARBA00023157"/>
    </source>
</evidence>
<sequence length="374" mass="40506">MLTLPVSQHGIPDKRWVEDHGQRVVASGMGLPSRLEEKGVLIKVLLRRYFRLRQEFYVLSQTVEGAACSLAGTIGEARKGDATVVQAGVVDKVSQRIYSKMASLFQKSVAYGLMLACLYDCATAQSRLCGRALADTLDMVCSGRGFHLGKRSVRSVRNIGEASSSEAHAHMMTPHESSFNSGPLGDTALRPEAKGSQNFLSLLSSTLASDNMDSKSETLGSSGGNGNRMVGYLTSVTGLGSKQDLGSVENRVDSIDNLKPETSMVKERPERVRRGSGGSVVDECCLQACTFATLESYCAAADEPVQELSMEELRRRLGLSVNRASSPRGQGRARYPAPRFRPSAEIIRNSGPNRSGPFFYLFLGNQATRSPLIE</sequence>
<proteinExistence type="inferred from homology"/>
<dbReference type="InterPro" id="IPR022353">
    <property type="entry name" value="Insulin_CS"/>
</dbReference>
<evidence type="ECO:0000256" key="2">
    <source>
        <dbReference type="ARBA" id="ARBA00009034"/>
    </source>
</evidence>
<evidence type="ECO:0000256" key="3">
    <source>
        <dbReference type="ARBA" id="ARBA00022685"/>
    </source>
</evidence>
<evidence type="ECO:0000256" key="6">
    <source>
        <dbReference type="ARBA" id="ARBA00023329"/>
    </source>
</evidence>
<keyword evidence="5" id="KW-1015">Disulfide bond</keyword>
<feature type="domain" description="Insulin-like" evidence="8">
    <location>
        <begin position="126"/>
        <end position="298"/>
    </location>
</feature>
<keyword evidence="6" id="KW-0968">Cytoplasmic vesicle</keyword>
<dbReference type="InterPro" id="IPR022352">
    <property type="entry name" value="Ins/IGF/rlx"/>
</dbReference>
<dbReference type="SUPFAM" id="SSF56994">
    <property type="entry name" value="Insulin-like"/>
    <property type="match status" value="1"/>
</dbReference>
<evidence type="ECO:0000256" key="7">
    <source>
        <dbReference type="RuleBase" id="RU000406"/>
    </source>
</evidence>
<keyword evidence="4" id="KW-0732">Signal</keyword>
<accession>A0AAE0Y6P5</accession>
<dbReference type="GO" id="GO:0005576">
    <property type="term" value="C:extracellular region"/>
    <property type="evidence" value="ECO:0007669"/>
    <property type="project" value="UniProtKB-SubCell"/>
</dbReference>
<dbReference type="Proteomes" id="UP001283361">
    <property type="component" value="Unassembled WGS sequence"/>
</dbReference>
<dbReference type="GO" id="GO:0005179">
    <property type="term" value="F:hormone activity"/>
    <property type="evidence" value="ECO:0007669"/>
    <property type="project" value="InterPro"/>
</dbReference>
<protein>
    <recommendedName>
        <fullName evidence="8">Insulin-like domain-containing protein</fullName>
    </recommendedName>
</protein>
<evidence type="ECO:0000313" key="10">
    <source>
        <dbReference type="Proteomes" id="UP001283361"/>
    </source>
</evidence>
<dbReference type="PANTHER" id="PTHR13647">
    <property type="entry name" value="INSULIN-LIKE PEPTIDE 2-RELATED"/>
    <property type="match status" value="1"/>
</dbReference>
<dbReference type="PRINTS" id="PR00276">
    <property type="entry name" value="INSULINFAMLY"/>
</dbReference>